<dbReference type="Proteomes" id="UP000265520">
    <property type="component" value="Unassembled WGS sequence"/>
</dbReference>
<feature type="non-terminal residue" evidence="2">
    <location>
        <position position="73"/>
    </location>
</feature>
<name>A0A392SQX7_9FABA</name>
<feature type="compositionally biased region" description="Low complexity" evidence="1">
    <location>
        <begin position="10"/>
        <end position="20"/>
    </location>
</feature>
<evidence type="ECO:0000313" key="3">
    <source>
        <dbReference type="Proteomes" id="UP000265520"/>
    </source>
</evidence>
<dbReference type="EMBL" id="LXQA010426664">
    <property type="protein sequence ID" value="MCI51089.1"/>
    <property type="molecule type" value="Genomic_DNA"/>
</dbReference>
<protein>
    <submittedName>
        <fullName evidence="2">Uncharacterized protein</fullName>
    </submittedName>
</protein>
<reference evidence="2 3" key="1">
    <citation type="journal article" date="2018" name="Front. Plant Sci.">
        <title>Red Clover (Trifolium pratense) and Zigzag Clover (T. medium) - A Picture of Genomic Similarities and Differences.</title>
        <authorList>
            <person name="Dluhosova J."/>
            <person name="Istvanek J."/>
            <person name="Nedelnik J."/>
            <person name="Repkova J."/>
        </authorList>
    </citation>
    <scope>NUCLEOTIDE SEQUENCE [LARGE SCALE GENOMIC DNA]</scope>
    <source>
        <strain evidence="3">cv. 10/8</strain>
        <tissue evidence="2">Leaf</tissue>
    </source>
</reference>
<comment type="caution">
    <text evidence="2">The sequence shown here is derived from an EMBL/GenBank/DDBJ whole genome shotgun (WGS) entry which is preliminary data.</text>
</comment>
<proteinExistence type="predicted"/>
<organism evidence="2 3">
    <name type="scientific">Trifolium medium</name>
    <dbReference type="NCBI Taxonomy" id="97028"/>
    <lineage>
        <taxon>Eukaryota</taxon>
        <taxon>Viridiplantae</taxon>
        <taxon>Streptophyta</taxon>
        <taxon>Embryophyta</taxon>
        <taxon>Tracheophyta</taxon>
        <taxon>Spermatophyta</taxon>
        <taxon>Magnoliopsida</taxon>
        <taxon>eudicotyledons</taxon>
        <taxon>Gunneridae</taxon>
        <taxon>Pentapetalae</taxon>
        <taxon>rosids</taxon>
        <taxon>fabids</taxon>
        <taxon>Fabales</taxon>
        <taxon>Fabaceae</taxon>
        <taxon>Papilionoideae</taxon>
        <taxon>50 kb inversion clade</taxon>
        <taxon>NPAAA clade</taxon>
        <taxon>Hologalegina</taxon>
        <taxon>IRL clade</taxon>
        <taxon>Trifolieae</taxon>
        <taxon>Trifolium</taxon>
    </lineage>
</organism>
<evidence type="ECO:0000313" key="2">
    <source>
        <dbReference type="EMBL" id="MCI51089.1"/>
    </source>
</evidence>
<accession>A0A392SQX7</accession>
<dbReference type="AlphaFoldDB" id="A0A392SQX7"/>
<feature type="region of interest" description="Disordered" evidence="1">
    <location>
        <begin position="1"/>
        <end position="73"/>
    </location>
</feature>
<keyword evidence="3" id="KW-1185">Reference proteome</keyword>
<evidence type="ECO:0000256" key="1">
    <source>
        <dbReference type="SAM" id="MobiDB-lite"/>
    </source>
</evidence>
<sequence>MARQGTSAIRGNRGNRGSRSPTPPRHDNNSPLRSPDGSDEEATRCPFSQDIMRAPIPSGFDKPLPLGTYDGKT</sequence>